<gene>
    <name evidence="10" type="primary">dapF</name>
    <name evidence="10" type="ORF">IAA98_04890</name>
</gene>
<dbReference type="NCBIfam" id="TIGR00652">
    <property type="entry name" value="DapF"/>
    <property type="match status" value="1"/>
</dbReference>
<keyword evidence="6 10" id="KW-0413">Isomerase</keyword>
<dbReference type="GO" id="GO:0009089">
    <property type="term" value="P:lysine biosynthetic process via diaminopimelate"/>
    <property type="evidence" value="ECO:0007669"/>
    <property type="project" value="UniProtKB-UniRule"/>
</dbReference>
<evidence type="ECO:0000256" key="8">
    <source>
        <dbReference type="NCBIfam" id="TIGR00652"/>
    </source>
</evidence>
<name>A0A9D1GWS7_9ACTN</name>
<evidence type="ECO:0000256" key="3">
    <source>
        <dbReference type="ARBA" id="ARBA00013080"/>
    </source>
</evidence>
<comment type="pathway">
    <text evidence="1">Amino-acid biosynthesis; L-lysine biosynthesis via DAP pathway; DL-2,6-diaminopimelate from LL-2,6-diaminopimelate: step 1/1.</text>
</comment>
<comment type="catalytic activity">
    <reaction evidence="7">
        <text>(2S,6S)-2,6-diaminopimelate = meso-2,6-diaminopimelate</text>
        <dbReference type="Rhea" id="RHEA:15393"/>
        <dbReference type="ChEBI" id="CHEBI:57609"/>
        <dbReference type="ChEBI" id="CHEBI:57791"/>
        <dbReference type="EC" id="5.1.1.7"/>
    </reaction>
</comment>
<dbReference type="InterPro" id="IPR001653">
    <property type="entry name" value="DAP_epimerase_DapF"/>
</dbReference>
<proteinExistence type="inferred from homology"/>
<dbReference type="EMBL" id="DVLP01000147">
    <property type="protein sequence ID" value="HIT74901.1"/>
    <property type="molecule type" value="Genomic_DNA"/>
</dbReference>
<feature type="active site" evidence="9">
    <location>
        <position position="82"/>
    </location>
</feature>
<evidence type="ECO:0000313" key="10">
    <source>
        <dbReference type="EMBL" id="HIT74901.1"/>
    </source>
</evidence>
<dbReference type="GO" id="GO:0005829">
    <property type="term" value="C:cytosol"/>
    <property type="evidence" value="ECO:0007669"/>
    <property type="project" value="TreeGrafter"/>
</dbReference>
<keyword evidence="4" id="KW-0028">Amino-acid biosynthesis</keyword>
<protein>
    <recommendedName>
        <fullName evidence="3 8">Diaminopimelate epimerase</fullName>
        <ecNumber evidence="3 8">5.1.1.7</ecNumber>
    </recommendedName>
</protein>
<dbReference type="Proteomes" id="UP000886842">
    <property type="component" value="Unassembled WGS sequence"/>
</dbReference>
<organism evidence="10 11">
    <name type="scientific">Candidatus Avipropionibacterium avicola</name>
    <dbReference type="NCBI Taxonomy" id="2840701"/>
    <lineage>
        <taxon>Bacteria</taxon>
        <taxon>Bacillati</taxon>
        <taxon>Actinomycetota</taxon>
        <taxon>Actinomycetes</taxon>
        <taxon>Propionibacteriales</taxon>
        <taxon>Propionibacteriaceae</taxon>
        <taxon>Propionibacteriaceae incertae sedis</taxon>
        <taxon>Candidatus Avipropionibacterium</taxon>
    </lineage>
</organism>
<dbReference type="GO" id="GO:0008837">
    <property type="term" value="F:diaminopimelate epimerase activity"/>
    <property type="evidence" value="ECO:0007669"/>
    <property type="project" value="UniProtKB-UniRule"/>
</dbReference>
<dbReference type="Gene3D" id="3.10.310.10">
    <property type="entry name" value="Diaminopimelate Epimerase, Chain A, domain 1"/>
    <property type="match status" value="2"/>
</dbReference>
<reference evidence="10" key="1">
    <citation type="submission" date="2020-10" db="EMBL/GenBank/DDBJ databases">
        <authorList>
            <person name="Gilroy R."/>
        </authorList>
    </citation>
    <scope>NUCLEOTIDE SEQUENCE</scope>
    <source>
        <strain evidence="10">ChiGjej1B1-24693</strain>
    </source>
</reference>
<dbReference type="AlphaFoldDB" id="A0A9D1GWS7"/>
<keyword evidence="5" id="KW-0457">Lysine biosynthesis</keyword>
<accession>A0A9D1GWS7</accession>
<evidence type="ECO:0000256" key="2">
    <source>
        <dbReference type="ARBA" id="ARBA00010219"/>
    </source>
</evidence>
<dbReference type="PROSITE" id="PS01326">
    <property type="entry name" value="DAP_EPIMERASE"/>
    <property type="match status" value="1"/>
</dbReference>
<dbReference type="PANTHER" id="PTHR31689">
    <property type="entry name" value="DIAMINOPIMELATE EPIMERASE, CHLOROPLASTIC"/>
    <property type="match status" value="1"/>
</dbReference>
<evidence type="ECO:0000256" key="6">
    <source>
        <dbReference type="ARBA" id="ARBA00023235"/>
    </source>
</evidence>
<sequence>MRIWSFAKGHGTGNDFVILLDRHAMADPTAEEVRQLCDRHRSVGGDGLLRVVRARSIEGWDGDPDLWFMDYRNADGSLAEMCGNGARVFARYLAEQDLVSGPEFDIATRAGVKRIELTSRGLVRVAMGPVRVGGEVTIGLGGQQHRGWSAEVGNPHAVVGVDADALTGLDLSRAPQFSEQDFADGVNVEFVTEPGDRDEVRMRVHERGVGETLSCGTGTVAAA</sequence>
<evidence type="ECO:0000313" key="11">
    <source>
        <dbReference type="Proteomes" id="UP000886842"/>
    </source>
</evidence>
<feature type="non-terminal residue" evidence="10">
    <location>
        <position position="223"/>
    </location>
</feature>
<dbReference type="PANTHER" id="PTHR31689:SF0">
    <property type="entry name" value="DIAMINOPIMELATE EPIMERASE"/>
    <property type="match status" value="1"/>
</dbReference>
<evidence type="ECO:0000256" key="9">
    <source>
        <dbReference type="PROSITE-ProRule" id="PRU10125"/>
    </source>
</evidence>
<reference evidence="10" key="2">
    <citation type="journal article" date="2021" name="PeerJ">
        <title>Extensive microbial diversity within the chicken gut microbiome revealed by metagenomics and culture.</title>
        <authorList>
            <person name="Gilroy R."/>
            <person name="Ravi A."/>
            <person name="Getino M."/>
            <person name="Pursley I."/>
            <person name="Horton D.L."/>
            <person name="Alikhan N.F."/>
            <person name="Baker D."/>
            <person name="Gharbi K."/>
            <person name="Hall N."/>
            <person name="Watson M."/>
            <person name="Adriaenssens E.M."/>
            <person name="Foster-Nyarko E."/>
            <person name="Jarju S."/>
            <person name="Secka A."/>
            <person name="Antonio M."/>
            <person name="Oren A."/>
            <person name="Chaudhuri R.R."/>
            <person name="La Ragione R."/>
            <person name="Hildebrand F."/>
            <person name="Pallen M.J."/>
        </authorList>
    </citation>
    <scope>NUCLEOTIDE SEQUENCE</scope>
    <source>
        <strain evidence="10">ChiGjej1B1-24693</strain>
    </source>
</reference>
<evidence type="ECO:0000256" key="1">
    <source>
        <dbReference type="ARBA" id="ARBA00005196"/>
    </source>
</evidence>
<evidence type="ECO:0000256" key="5">
    <source>
        <dbReference type="ARBA" id="ARBA00023154"/>
    </source>
</evidence>
<evidence type="ECO:0000256" key="4">
    <source>
        <dbReference type="ARBA" id="ARBA00022605"/>
    </source>
</evidence>
<comment type="caution">
    <text evidence="10">The sequence shown here is derived from an EMBL/GenBank/DDBJ whole genome shotgun (WGS) entry which is preliminary data.</text>
</comment>
<dbReference type="SUPFAM" id="SSF54506">
    <property type="entry name" value="Diaminopimelate epimerase-like"/>
    <property type="match status" value="2"/>
</dbReference>
<dbReference type="InterPro" id="IPR018510">
    <property type="entry name" value="DAP_epimerase_AS"/>
</dbReference>
<comment type="similarity">
    <text evidence="2">Belongs to the diaminopimelate epimerase family.</text>
</comment>
<dbReference type="EC" id="5.1.1.7" evidence="3 8"/>
<evidence type="ECO:0000256" key="7">
    <source>
        <dbReference type="ARBA" id="ARBA00051712"/>
    </source>
</evidence>
<dbReference type="Pfam" id="PF01678">
    <property type="entry name" value="DAP_epimerase"/>
    <property type="match status" value="2"/>
</dbReference>